<dbReference type="EMBL" id="SZVP01000001">
    <property type="protein sequence ID" value="TMM47589.1"/>
    <property type="molecule type" value="Genomic_DNA"/>
</dbReference>
<dbReference type="AlphaFoldDB" id="A0A8H2JR13"/>
<dbReference type="OrthoDB" id="1673646at2"/>
<evidence type="ECO:0000259" key="2">
    <source>
        <dbReference type="PROSITE" id="PS50883"/>
    </source>
</evidence>
<name>A0A8H2JR13_9GAMM</name>
<feature type="domain" description="CBS" evidence="4">
    <location>
        <begin position="336"/>
        <end position="398"/>
    </location>
</feature>
<evidence type="ECO:0000256" key="1">
    <source>
        <dbReference type="PROSITE-ProRule" id="PRU00703"/>
    </source>
</evidence>
<dbReference type="Proteomes" id="UP000307702">
    <property type="component" value="Unassembled WGS sequence"/>
</dbReference>
<accession>A0A8H2JR13</accession>
<dbReference type="InterPro" id="IPR043128">
    <property type="entry name" value="Rev_trsase/Diguanyl_cyclase"/>
</dbReference>
<keyword evidence="1" id="KW-0129">CBS domain</keyword>
<dbReference type="RefSeq" id="WP_138620123.1">
    <property type="nucleotide sequence ID" value="NZ_SZVP01000001.1"/>
</dbReference>
<dbReference type="SUPFAM" id="SSF55073">
    <property type="entry name" value="Nucleotide cyclase"/>
    <property type="match status" value="1"/>
</dbReference>
<dbReference type="Gene3D" id="3.20.20.450">
    <property type="entry name" value="EAL domain"/>
    <property type="match status" value="1"/>
</dbReference>
<dbReference type="SUPFAM" id="SSF54631">
    <property type="entry name" value="CBS-domain pair"/>
    <property type="match status" value="1"/>
</dbReference>
<evidence type="ECO:0000259" key="3">
    <source>
        <dbReference type="PROSITE" id="PS50887"/>
    </source>
</evidence>
<evidence type="ECO:0000259" key="4">
    <source>
        <dbReference type="PROSITE" id="PS51371"/>
    </source>
</evidence>
<organism evidence="5 6">
    <name type="scientific">Colwellia ponticola</name>
    <dbReference type="NCBI Taxonomy" id="2304625"/>
    <lineage>
        <taxon>Bacteria</taxon>
        <taxon>Pseudomonadati</taxon>
        <taxon>Pseudomonadota</taxon>
        <taxon>Gammaproteobacteria</taxon>
        <taxon>Alteromonadales</taxon>
        <taxon>Colwelliaceae</taxon>
        <taxon>Colwellia</taxon>
    </lineage>
</organism>
<comment type="caution">
    <text evidence="5">The sequence shown here is derived from an EMBL/GenBank/DDBJ whole genome shotgun (WGS) entry which is preliminary data.</text>
</comment>
<evidence type="ECO:0000313" key="6">
    <source>
        <dbReference type="Proteomes" id="UP000307702"/>
    </source>
</evidence>
<dbReference type="SMART" id="SM00267">
    <property type="entry name" value="GGDEF"/>
    <property type="match status" value="1"/>
</dbReference>
<gene>
    <name evidence="5" type="ORF">FCS21_01005</name>
</gene>
<dbReference type="InterPro" id="IPR000160">
    <property type="entry name" value="GGDEF_dom"/>
</dbReference>
<dbReference type="CDD" id="cd01949">
    <property type="entry name" value="GGDEF"/>
    <property type="match status" value="1"/>
</dbReference>
<evidence type="ECO:0000313" key="5">
    <source>
        <dbReference type="EMBL" id="TMM47589.1"/>
    </source>
</evidence>
<dbReference type="InterPro" id="IPR046342">
    <property type="entry name" value="CBS_dom_sf"/>
</dbReference>
<dbReference type="Pfam" id="PF00571">
    <property type="entry name" value="CBS"/>
    <property type="match status" value="2"/>
</dbReference>
<dbReference type="Gene3D" id="3.30.70.270">
    <property type="match status" value="1"/>
</dbReference>
<dbReference type="Gene3D" id="3.10.580.10">
    <property type="entry name" value="CBS-domain"/>
    <property type="match status" value="1"/>
</dbReference>
<dbReference type="InterPro" id="IPR000644">
    <property type="entry name" value="CBS_dom"/>
</dbReference>
<keyword evidence="6" id="KW-1185">Reference proteome</keyword>
<protein>
    <submittedName>
        <fullName evidence="5">GGDEF domain-containing protein</fullName>
    </submittedName>
</protein>
<feature type="domain" description="GGDEF" evidence="3">
    <location>
        <begin position="424"/>
        <end position="574"/>
    </location>
</feature>
<dbReference type="SUPFAM" id="SSF141868">
    <property type="entry name" value="EAL domain-like"/>
    <property type="match status" value="1"/>
</dbReference>
<dbReference type="InterPro" id="IPR035919">
    <property type="entry name" value="EAL_sf"/>
</dbReference>
<dbReference type="PROSITE" id="PS50883">
    <property type="entry name" value="EAL"/>
    <property type="match status" value="1"/>
</dbReference>
<dbReference type="Pfam" id="PF00990">
    <property type="entry name" value="GGDEF"/>
    <property type="match status" value="1"/>
</dbReference>
<dbReference type="SMART" id="SM00052">
    <property type="entry name" value="EAL"/>
    <property type="match status" value="1"/>
</dbReference>
<dbReference type="PANTHER" id="PTHR33121">
    <property type="entry name" value="CYCLIC DI-GMP PHOSPHODIESTERASE PDEF"/>
    <property type="match status" value="1"/>
</dbReference>
<dbReference type="PROSITE" id="PS50887">
    <property type="entry name" value="GGDEF"/>
    <property type="match status" value="1"/>
</dbReference>
<reference evidence="5 6" key="1">
    <citation type="submission" date="2019-05" db="EMBL/GenBank/DDBJ databases">
        <title>Colwellia ponticola sp. nov., isolated from seawater.</title>
        <authorList>
            <person name="Yoon J.-H."/>
        </authorList>
    </citation>
    <scope>NUCLEOTIDE SEQUENCE [LARGE SCALE GENOMIC DNA]</scope>
    <source>
        <strain evidence="5 6">OISW-25</strain>
    </source>
</reference>
<dbReference type="PANTHER" id="PTHR33121:SF76">
    <property type="entry name" value="SIGNALING PROTEIN"/>
    <property type="match status" value="1"/>
</dbReference>
<dbReference type="GO" id="GO:0071111">
    <property type="term" value="F:cyclic-guanylate-specific phosphodiesterase activity"/>
    <property type="evidence" value="ECO:0007669"/>
    <property type="project" value="InterPro"/>
</dbReference>
<feature type="domain" description="EAL" evidence="2">
    <location>
        <begin position="1"/>
        <end position="250"/>
    </location>
</feature>
<dbReference type="PROSITE" id="PS51371">
    <property type="entry name" value="CBS"/>
    <property type="match status" value="1"/>
</dbReference>
<dbReference type="InterPro" id="IPR029787">
    <property type="entry name" value="Nucleotide_cyclase"/>
</dbReference>
<proteinExistence type="predicted"/>
<dbReference type="Pfam" id="PF00563">
    <property type="entry name" value="EAL"/>
    <property type="match status" value="1"/>
</dbReference>
<dbReference type="CDD" id="cd01948">
    <property type="entry name" value="EAL"/>
    <property type="match status" value="1"/>
</dbReference>
<dbReference type="NCBIfam" id="TIGR00254">
    <property type="entry name" value="GGDEF"/>
    <property type="match status" value="1"/>
</dbReference>
<dbReference type="InterPro" id="IPR001633">
    <property type="entry name" value="EAL_dom"/>
</dbReference>
<sequence>MNLKNVLIDIIQKQQLTAFFQPIYNTNNNQLYGYEALIRGPSDSPLHNPQALFDAALSVGVLSELELVCRKISIARFVDLGLKGKLFLNVSPMIFLQADHPQGKTLSYLAEHQLKPDQVVIELSEKYPIESPVVLQQALMHYRNLGFQIAVDDLGAGYAGLKLWSEVKPDFVKIDRYFINQCHQDPIKREFIKSIVNLAASINAQVIAEGIETEGEFEQLQTLGMSLFQGYLFARPEPYPSIKLPSILQNNVQVQHYTAHFEQMASSLLQFIHPLKSDELIKNVVEYLHKNPNVHSIPVIEGNKAVGMILRDNLLELFSTPFGRALNERKLVKETMMNSPVIVEANTQLDEVADLVTTKQDEKLLWHFIITDKGKYVGIGSVRDLLRQITQQQLQHARYANPLTMLPGNVPIYREVDALVQQKINFHFAYFDLNNFKPFNDVYGYAKGDKIIKLLAELINKHAQSHNFVGHIGGDDFVVIFKGNDWQVICEEIIKEFDVLISQFYDKKHLQAGGIEAKSRAGQWQFFPLLSLAIGVVSPDLLLCHSHHDIAELASDAKKQAKKFTTSAIFVCRRGSPACCKVNEASEPAVLERFAS</sequence>
<dbReference type="InterPro" id="IPR050706">
    <property type="entry name" value="Cyclic-di-GMP_PDE-like"/>
</dbReference>